<evidence type="ECO:0000313" key="2">
    <source>
        <dbReference type="Proteomes" id="UP000028411"/>
    </source>
</evidence>
<accession>A0A081RCU5</accession>
<dbReference type="EMBL" id="JFHR01000030">
    <property type="protein sequence ID" value="KEQ53018.1"/>
    <property type="molecule type" value="Genomic_DNA"/>
</dbReference>
<comment type="caution">
    <text evidence="1">The sequence shown here is derived from an EMBL/GenBank/DDBJ whole genome shotgun (WGS) entry which is preliminary data.</text>
</comment>
<gene>
    <name evidence="1" type="ORF">BV95_02673</name>
</gene>
<dbReference type="Proteomes" id="UP000028411">
    <property type="component" value="Unassembled WGS sequence"/>
</dbReference>
<name>A0A081RCU5_SPHCR</name>
<protein>
    <submittedName>
        <fullName evidence="1">Uncharacterized protein</fullName>
    </submittedName>
</protein>
<sequence length="29" mass="3025">MEGNSGDTHSHCLRDDTVVLELGSNIGAP</sequence>
<reference evidence="1 2" key="1">
    <citation type="submission" date="2014-02" db="EMBL/GenBank/DDBJ databases">
        <title>Whole genome sequence of Sphingobium chlorophenolicum NBRC 16172.</title>
        <authorList>
            <person name="Gan H.M."/>
            <person name="Gan H.Y."/>
            <person name="Chew T.H."/>
            <person name="Savka M.A."/>
        </authorList>
    </citation>
    <scope>NUCLEOTIDE SEQUENCE [LARGE SCALE GENOMIC DNA]</scope>
    <source>
        <strain evidence="1 2">NBRC 16172</strain>
    </source>
</reference>
<proteinExistence type="predicted"/>
<organism evidence="1 2">
    <name type="scientific">Sphingobium chlorophenolicum</name>
    <dbReference type="NCBI Taxonomy" id="46429"/>
    <lineage>
        <taxon>Bacteria</taxon>
        <taxon>Pseudomonadati</taxon>
        <taxon>Pseudomonadota</taxon>
        <taxon>Alphaproteobacteria</taxon>
        <taxon>Sphingomonadales</taxon>
        <taxon>Sphingomonadaceae</taxon>
        <taxon>Sphingobium</taxon>
    </lineage>
</organism>
<evidence type="ECO:0000313" key="1">
    <source>
        <dbReference type="EMBL" id="KEQ53018.1"/>
    </source>
</evidence>
<dbReference type="AlphaFoldDB" id="A0A081RCU5"/>